<dbReference type="Gene3D" id="1.20.5.1300">
    <property type="match status" value="1"/>
</dbReference>
<protein>
    <submittedName>
        <fullName evidence="10">Histidinol dehydrogenase</fullName>
    </submittedName>
</protein>
<dbReference type="GO" id="GO:0005829">
    <property type="term" value="C:cytosol"/>
    <property type="evidence" value="ECO:0007669"/>
    <property type="project" value="TreeGrafter"/>
</dbReference>
<dbReference type="GO" id="GO:0051287">
    <property type="term" value="F:NAD binding"/>
    <property type="evidence" value="ECO:0007669"/>
    <property type="project" value="InterPro"/>
</dbReference>
<keyword evidence="3" id="KW-0479">Metal-binding</keyword>
<evidence type="ECO:0000313" key="11">
    <source>
        <dbReference type="Proteomes" id="UP000244338"/>
    </source>
</evidence>
<sequence length="418" mass="46101">MRRVENDITEDMRYVQPIVDAVREKGDEALLTYTERFDGVRMAREQLYLTPEVVRKRALSIAARRPDLDRAVALAQEHIERYHRAQLPPPFWSMAVSPGVYAGEKTTPIDSVALYVPRGKGSFPSVYLMLAVPAKVAGVPHPIVLTPPNANGDMDEALYLAAWRSGIEDVYLVGGAQGVAAVAYGTETVPNMQKIIGPGNRYVTAAKRLLSQVIDPGPFAGPSEAILIADETARPEWVAHDLLVEAEHGPDSSVIFLTYAEDVFEAVGTFLPELIDRLPEPRQSFVKSVFETYGALVLTESLEDAVAWSNAYAPEHLQLHVRDPWRLLPKLKHAGEILLGATTPIPLGNFMIGTNAILPTGGHARTRSSLSVHDFLKRTSVAWTDIEGYEQLRPYARLLAEEEGFPAHARALDLDRRG</sequence>
<evidence type="ECO:0000256" key="5">
    <source>
        <dbReference type="ARBA" id="ARBA00023002"/>
    </source>
</evidence>
<dbReference type="CDD" id="cd06572">
    <property type="entry name" value="Histidinol_dh"/>
    <property type="match status" value="1"/>
</dbReference>
<evidence type="ECO:0000256" key="1">
    <source>
        <dbReference type="ARBA" id="ARBA00001947"/>
    </source>
</evidence>
<keyword evidence="4" id="KW-0862">Zinc</keyword>
<evidence type="ECO:0000256" key="9">
    <source>
        <dbReference type="RuleBase" id="RU004175"/>
    </source>
</evidence>
<dbReference type="NCBIfam" id="TIGR00069">
    <property type="entry name" value="hisD"/>
    <property type="match status" value="1"/>
</dbReference>
<dbReference type="Proteomes" id="UP000244338">
    <property type="component" value="Unassembled WGS sequence"/>
</dbReference>
<evidence type="ECO:0000313" key="10">
    <source>
        <dbReference type="EMBL" id="PTQ55527.1"/>
    </source>
</evidence>
<dbReference type="SUPFAM" id="SSF53720">
    <property type="entry name" value="ALDH-like"/>
    <property type="match status" value="1"/>
</dbReference>
<gene>
    <name evidence="10" type="ORF">BSOLF_1911</name>
</gene>
<dbReference type="Gene3D" id="3.40.50.1980">
    <property type="entry name" value="Nitrogenase molybdenum iron protein domain"/>
    <property type="match status" value="2"/>
</dbReference>
<dbReference type="AlphaFoldDB" id="A0A2R6XYM6"/>
<dbReference type="PANTHER" id="PTHR21256">
    <property type="entry name" value="HISTIDINOL DEHYDROGENASE HDH"/>
    <property type="match status" value="1"/>
</dbReference>
<feature type="binding site" evidence="8">
    <location>
        <position position="115"/>
    </location>
    <ligand>
        <name>NAD(+)</name>
        <dbReference type="ChEBI" id="CHEBI:57540"/>
    </ligand>
</feature>
<dbReference type="EMBL" id="PEBX01000102">
    <property type="protein sequence ID" value="PTQ55527.1"/>
    <property type="molecule type" value="Genomic_DNA"/>
</dbReference>
<evidence type="ECO:0000256" key="2">
    <source>
        <dbReference type="ARBA" id="ARBA00010178"/>
    </source>
</evidence>
<feature type="binding site" evidence="8">
    <location>
        <position position="177"/>
    </location>
    <ligand>
        <name>NAD(+)</name>
        <dbReference type="ChEBI" id="CHEBI:57540"/>
    </ligand>
</feature>
<name>A0A2R6XYM6_9BACL</name>
<evidence type="ECO:0000256" key="6">
    <source>
        <dbReference type="PIRNR" id="PIRNR000099"/>
    </source>
</evidence>
<dbReference type="PIRSF" id="PIRSF000099">
    <property type="entry name" value="Histidinol_dh"/>
    <property type="match status" value="1"/>
</dbReference>
<dbReference type="Pfam" id="PF00815">
    <property type="entry name" value="Histidinol_dh"/>
    <property type="match status" value="1"/>
</dbReference>
<feature type="binding site" evidence="8">
    <location>
        <position position="200"/>
    </location>
    <ligand>
        <name>NAD(+)</name>
        <dbReference type="ChEBI" id="CHEBI:57540"/>
    </ligand>
</feature>
<dbReference type="PRINTS" id="PR00083">
    <property type="entry name" value="HOLDHDRGNASE"/>
</dbReference>
<evidence type="ECO:0000256" key="3">
    <source>
        <dbReference type="ARBA" id="ARBA00022723"/>
    </source>
</evidence>
<keyword evidence="5 6" id="KW-0560">Oxidoreductase</keyword>
<dbReference type="PANTHER" id="PTHR21256:SF2">
    <property type="entry name" value="HISTIDINE BIOSYNTHESIS TRIFUNCTIONAL PROTEIN"/>
    <property type="match status" value="1"/>
</dbReference>
<comment type="similarity">
    <text evidence="2 6 9">Belongs to the histidinol dehydrogenase family.</text>
</comment>
<dbReference type="GO" id="GO:0000105">
    <property type="term" value="P:L-histidine biosynthetic process"/>
    <property type="evidence" value="ECO:0007669"/>
    <property type="project" value="InterPro"/>
</dbReference>
<evidence type="ECO:0000256" key="7">
    <source>
        <dbReference type="PIRSR" id="PIRSR000099-1"/>
    </source>
</evidence>
<evidence type="ECO:0000256" key="8">
    <source>
        <dbReference type="PIRSR" id="PIRSR000099-2"/>
    </source>
</evidence>
<dbReference type="InterPro" id="IPR016161">
    <property type="entry name" value="Ald_DH/histidinol_DH"/>
</dbReference>
<dbReference type="GO" id="GO:0046872">
    <property type="term" value="F:metal ion binding"/>
    <property type="evidence" value="ECO:0007669"/>
    <property type="project" value="UniProtKB-KW"/>
</dbReference>
<dbReference type="InterPro" id="IPR012131">
    <property type="entry name" value="Hstdl_DH"/>
</dbReference>
<comment type="cofactor">
    <cofactor evidence="1">
        <name>Zn(2+)</name>
        <dbReference type="ChEBI" id="CHEBI:29105"/>
    </cofactor>
</comment>
<proteinExistence type="inferred from homology"/>
<dbReference type="FunFam" id="3.40.50.1980:FF:000001">
    <property type="entry name" value="Histidinol dehydrogenase"/>
    <property type="match status" value="1"/>
</dbReference>
<reference evidence="11" key="1">
    <citation type="journal article" date="2018" name="Sci. Rep.">
        <title>Lignite coal burning seam in the remote Altai Mountains harbors a hydrogen-driven thermophilic microbial community.</title>
        <authorList>
            <person name="Kadnikov V.V."/>
            <person name="Mardanov A.V."/>
            <person name="Ivasenko D.A."/>
            <person name="Antsiferov D.V."/>
            <person name="Beletsky A.V."/>
            <person name="Karnachuk O.V."/>
            <person name="Ravin N.V."/>
        </authorList>
    </citation>
    <scope>NUCLEOTIDE SEQUENCE [LARGE SCALE GENOMIC DNA]</scope>
</reference>
<feature type="active site" description="Proton acceptor" evidence="7">
    <location>
        <position position="316"/>
    </location>
</feature>
<evidence type="ECO:0000256" key="4">
    <source>
        <dbReference type="ARBA" id="ARBA00022833"/>
    </source>
</evidence>
<keyword evidence="8" id="KW-0520">NAD</keyword>
<accession>A0A2R6XYM6</accession>
<feature type="active site" description="Proton acceptor" evidence="7">
    <location>
        <position position="315"/>
    </location>
</feature>
<dbReference type="InterPro" id="IPR022695">
    <property type="entry name" value="Histidinol_DH_monofunct"/>
</dbReference>
<dbReference type="GO" id="GO:0004399">
    <property type="term" value="F:histidinol dehydrogenase activity"/>
    <property type="evidence" value="ECO:0007669"/>
    <property type="project" value="InterPro"/>
</dbReference>
<comment type="caution">
    <text evidence="10">The sequence shown here is derived from an EMBL/GenBank/DDBJ whole genome shotgun (WGS) entry which is preliminary data.</text>
</comment>
<organism evidence="10 11">
    <name type="scientific">Candidatus Carbonibacillus altaicus</name>
    <dbReference type="NCBI Taxonomy" id="2163959"/>
    <lineage>
        <taxon>Bacteria</taxon>
        <taxon>Bacillati</taxon>
        <taxon>Bacillota</taxon>
        <taxon>Bacilli</taxon>
        <taxon>Bacillales</taxon>
        <taxon>Candidatus Carbonibacillus</taxon>
    </lineage>
</organism>